<dbReference type="InterPro" id="IPR018484">
    <property type="entry name" value="FGGY_N"/>
</dbReference>
<evidence type="ECO:0000313" key="8">
    <source>
        <dbReference type="Proteomes" id="UP000651482"/>
    </source>
</evidence>
<sequence length="504" mass="55315">MAGYLIGIDIGTQGTKAVLFDTEMNTIASSFEGSKLIQPKPGTVWQEADDIYESCIRTIHDIIEKSGVNATDILSVGIDSQMAGIMGVGADGEAATYYDSWLDTRCDAYVEQMRSVAGRRVTEITGGPVTYTHGPKILWWKNEHPEAYERIKKFVLPHGYVVGKMTGLRGEEAYFDYTCIQYSGFGDNKNKVWSDELLETFGVSKEKFPRIVSPFEVIGTCTAECAMASGLKEGTPIVAGGGDTACSVFGSGLFEKDLVLDCAGTASVMCSVVDEFVPDTEYETLTMMRSPVDGLWMPLAYINGGGLCVRWFRDEFTGEPPMSYQELEKKAGVLPAGSEGILFIPHFAGRVLPNNPYVKGSFIGLDWKHKKEHLFRAVMEGVAYEYHYYLSVLKTLYPHNRFENMYGTGGGAKSDVFNQIKSDVLGLNVISFSMGDTALVGSAVIAGVGAGVFTDYREPIRKIMHPVKSIHPNAANHEAYGAYAETYLQTIDALTGVYKSKIYR</sequence>
<dbReference type="GO" id="GO:0016773">
    <property type="term" value="F:phosphotransferase activity, alcohol group as acceptor"/>
    <property type="evidence" value="ECO:0007669"/>
    <property type="project" value="InterPro"/>
</dbReference>
<dbReference type="InterPro" id="IPR050406">
    <property type="entry name" value="FGGY_Carb_Kinase"/>
</dbReference>
<evidence type="ECO:0000256" key="2">
    <source>
        <dbReference type="ARBA" id="ARBA00022679"/>
    </source>
</evidence>
<dbReference type="InterPro" id="IPR018483">
    <property type="entry name" value="Carb_kinase_FGGY_CS"/>
</dbReference>
<dbReference type="PANTHER" id="PTHR43095:SF5">
    <property type="entry name" value="XYLULOSE KINASE"/>
    <property type="match status" value="1"/>
</dbReference>
<dbReference type="InterPro" id="IPR018485">
    <property type="entry name" value="FGGY_C"/>
</dbReference>
<dbReference type="GO" id="GO:0005975">
    <property type="term" value="P:carbohydrate metabolic process"/>
    <property type="evidence" value="ECO:0007669"/>
    <property type="project" value="InterPro"/>
</dbReference>
<reference evidence="7" key="1">
    <citation type="submission" date="2020-08" db="EMBL/GenBank/DDBJ databases">
        <title>Genome public.</title>
        <authorList>
            <person name="Liu C."/>
            <person name="Sun Q."/>
        </authorList>
    </citation>
    <scope>NUCLEOTIDE SEQUENCE</scope>
    <source>
        <strain evidence="7">NSJ-40</strain>
    </source>
</reference>
<dbReference type="AlphaFoldDB" id="A0A926D4U5"/>
<dbReference type="InterPro" id="IPR043129">
    <property type="entry name" value="ATPase_NBD"/>
</dbReference>
<keyword evidence="3 4" id="KW-0418">Kinase</keyword>
<keyword evidence="8" id="KW-1185">Reference proteome</keyword>
<evidence type="ECO:0000256" key="3">
    <source>
        <dbReference type="ARBA" id="ARBA00022777"/>
    </source>
</evidence>
<organism evidence="7 8">
    <name type="scientific">Yeguia hominis</name>
    <dbReference type="NCBI Taxonomy" id="2763662"/>
    <lineage>
        <taxon>Bacteria</taxon>
        <taxon>Bacillati</taxon>
        <taxon>Bacillota</taxon>
        <taxon>Clostridia</taxon>
        <taxon>Eubacteriales</taxon>
        <taxon>Yeguiaceae</taxon>
        <taxon>Yeguia</taxon>
    </lineage>
</organism>
<dbReference type="PIRSF" id="PIRSF000538">
    <property type="entry name" value="GlpK"/>
    <property type="match status" value="1"/>
</dbReference>
<gene>
    <name evidence="7" type="ORF">IAG03_00155</name>
</gene>
<accession>A0A926D4U5</accession>
<name>A0A926D4U5_9FIRM</name>
<protein>
    <recommendedName>
        <fullName evidence="9">Xylulose kinase</fullName>
    </recommendedName>
</protein>
<evidence type="ECO:0000259" key="6">
    <source>
        <dbReference type="Pfam" id="PF02782"/>
    </source>
</evidence>
<evidence type="ECO:0000256" key="4">
    <source>
        <dbReference type="RuleBase" id="RU003733"/>
    </source>
</evidence>
<proteinExistence type="inferred from homology"/>
<feature type="domain" description="Carbohydrate kinase FGGY N-terminal" evidence="5">
    <location>
        <begin position="4"/>
        <end position="250"/>
    </location>
</feature>
<comment type="similarity">
    <text evidence="1 4">Belongs to the FGGY kinase family.</text>
</comment>
<dbReference type="SUPFAM" id="SSF53067">
    <property type="entry name" value="Actin-like ATPase domain"/>
    <property type="match status" value="2"/>
</dbReference>
<evidence type="ECO:0000259" key="5">
    <source>
        <dbReference type="Pfam" id="PF00370"/>
    </source>
</evidence>
<comment type="caution">
    <text evidence="7">The sequence shown here is derived from an EMBL/GenBank/DDBJ whole genome shotgun (WGS) entry which is preliminary data.</text>
</comment>
<keyword evidence="2 4" id="KW-0808">Transferase</keyword>
<evidence type="ECO:0008006" key="9">
    <source>
        <dbReference type="Google" id="ProtNLM"/>
    </source>
</evidence>
<evidence type="ECO:0000313" key="7">
    <source>
        <dbReference type="EMBL" id="MBC8532435.1"/>
    </source>
</evidence>
<dbReference type="InterPro" id="IPR000577">
    <property type="entry name" value="Carb_kinase_FGGY"/>
</dbReference>
<evidence type="ECO:0000256" key="1">
    <source>
        <dbReference type="ARBA" id="ARBA00009156"/>
    </source>
</evidence>
<dbReference type="Gene3D" id="3.30.420.40">
    <property type="match status" value="2"/>
</dbReference>
<dbReference type="EMBL" id="JACRSN010000001">
    <property type="protein sequence ID" value="MBC8532435.1"/>
    <property type="molecule type" value="Genomic_DNA"/>
</dbReference>
<feature type="domain" description="Carbohydrate kinase FGGY C-terminal" evidence="6">
    <location>
        <begin position="289"/>
        <end position="449"/>
    </location>
</feature>
<dbReference type="Proteomes" id="UP000651482">
    <property type="component" value="Unassembled WGS sequence"/>
</dbReference>
<dbReference type="CDD" id="cd00366">
    <property type="entry name" value="ASKHA_NBD_FGGY"/>
    <property type="match status" value="1"/>
</dbReference>
<dbReference type="GO" id="GO:0016301">
    <property type="term" value="F:kinase activity"/>
    <property type="evidence" value="ECO:0007669"/>
    <property type="project" value="UniProtKB-KW"/>
</dbReference>
<dbReference type="Pfam" id="PF00370">
    <property type="entry name" value="FGGY_N"/>
    <property type="match status" value="1"/>
</dbReference>
<dbReference type="Pfam" id="PF02782">
    <property type="entry name" value="FGGY_C"/>
    <property type="match status" value="1"/>
</dbReference>
<dbReference type="PANTHER" id="PTHR43095">
    <property type="entry name" value="SUGAR KINASE"/>
    <property type="match status" value="1"/>
</dbReference>
<dbReference type="RefSeq" id="WP_249317607.1">
    <property type="nucleotide sequence ID" value="NZ_JACRSN010000001.1"/>
</dbReference>
<dbReference type="PROSITE" id="PS00445">
    <property type="entry name" value="FGGY_KINASES_2"/>
    <property type="match status" value="1"/>
</dbReference>